<gene>
    <name evidence="1" type="ORF">LPW36_02110</name>
</gene>
<dbReference type="EMBL" id="JAJNAG010000002">
    <property type="protein sequence ID" value="MCD1124839.1"/>
    <property type="molecule type" value="Genomic_DNA"/>
</dbReference>
<sequence length="98" mass="11159">MISTSSNEEVKTYSYGKLTLSLTQAQCSIIEEFGSSADYDDPKYEEVIAQVYPQFRDYQKHQLKKIVKSLGLSRSGLSKLECIDLILWDAATSINWEI</sequence>
<name>A0A9X1MTW0_9GAMM</name>
<keyword evidence="2" id="KW-1185">Reference proteome</keyword>
<proteinExistence type="predicted"/>
<dbReference type="RefSeq" id="WP_230607847.1">
    <property type="nucleotide sequence ID" value="NZ_JAJNAG010000002.1"/>
</dbReference>
<reference evidence="1" key="1">
    <citation type="submission" date="2021-11" db="EMBL/GenBank/DDBJ databases">
        <title>Jinshanibacter sp. isolated from one year old Eriocheir sinensis.</title>
        <authorList>
            <person name="Li J.-Y."/>
            <person name="He W."/>
            <person name="Gao T.-H."/>
        </authorList>
    </citation>
    <scope>NUCLEOTIDE SEQUENCE</scope>
    <source>
        <strain evidence="1">LJY008</strain>
    </source>
</reference>
<dbReference type="Proteomes" id="UP001139171">
    <property type="component" value="Unassembled WGS sequence"/>
</dbReference>
<evidence type="ECO:0000313" key="2">
    <source>
        <dbReference type="Proteomes" id="UP001139171"/>
    </source>
</evidence>
<organism evidence="1 2">
    <name type="scientific">Limnobaculum eriocheiris</name>
    <dbReference type="NCBI Taxonomy" id="2897391"/>
    <lineage>
        <taxon>Bacteria</taxon>
        <taxon>Pseudomonadati</taxon>
        <taxon>Pseudomonadota</taxon>
        <taxon>Gammaproteobacteria</taxon>
        <taxon>Enterobacterales</taxon>
        <taxon>Budviciaceae</taxon>
        <taxon>Limnobaculum</taxon>
    </lineage>
</organism>
<protein>
    <submittedName>
        <fullName evidence="1">Uncharacterized protein</fullName>
    </submittedName>
</protein>
<evidence type="ECO:0000313" key="1">
    <source>
        <dbReference type="EMBL" id="MCD1124839.1"/>
    </source>
</evidence>
<comment type="caution">
    <text evidence="1">The sequence shown here is derived from an EMBL/GenBank/DDBJ whole genome shotgun (WGS) entry which is preliminary data.</text>
</comment>
<accession>A0A9X1MTW0</accession>
<dbReference type="AlphaFoldDB" id="A0A9X1MTW0"/>